<protein>
    <submittedName>
        <fullName evidence="3">GGNBP2</fullName>
    </submittedName>
</protein>
<dbReference type="GO" id="GO:0005634">
    <property type="term" value="C:nucleus"/>
    <property type="evidence" value="ECO:0007669"/>
    <property type="project" value="TreeGrafter"/>
</dbReference>
<feature type="compositionally biased region" description="Low complexity" evidence="2">
    <location>
        <begin position="487"/>
        <end position="507"/>
    </location>
</feature>
<feature type="coiled-coil region" evidence="1">
    <location>
        <begin position="340"/>
        <end position="374"/>
    </location>
</feature>
<sequence length="656" mass="73554">MPLVLEEKATMVLQFPDNCVNCGLGNNKKSDVERFVAKYLSLNVNERLAATTTDQSEIAEQLACLVPCVGCRKSVERMLEHLALSGNKTLDPMQITKTKGKRCQITLKKNYKEDPKLLFALFYVHGNKLRDFVTMIPRSKKNKRCQLHSLDTQKNKSTSNWVDLWALLSPECRDEVLKIEYEKLKEAMGVYLEKHRFCTECKNKVLHAHGLLKGDDGKSKDKSYCPAMYDGIKFSKKTMHLHIRNNVEFIASLIARAEPDLMGSRRERHAKTLDIAQEEVLTCLGSYLYARLNRLLQKIRLEEQTWQQLFYIGICCLRQNFEVVLEQKQGISQLELLCSEFELEEKNKEHKKELKRQKKKKSKQSKKNQDLALEFKLTSCDDCGSTRCSSTECDRIECGSLMSVDTGSKSSLCFLESTSSVTVDSECACTLPSTPLSSGDLQCSCDCKSASIQHSDTESGVGQSPTHRVDHPGCCTVKTGTSDYGYSSGPDSCASSSTSTTSTEPSSINDTITSDRHSSGYVYASQTGLDHSCSNISCDPETASINNSVPSSGNGLVKLAGKKLLAVVESSDSSQKTGQTQKQKQFHSTLQDMLELNEDADSSEFITEKEMEDFRANMPKVTKERLELRERLKENFRSCMIKRRACCSQTAEHCKC</sequence>
<comment type="caution">
    <text evidence="3">The sequence shown here is derived from an EMBL/GenBank/DDBJ whole genome shotgun (WGS) entry which is preliminary data.</text>
</comment>
<dbReference type="EMBL" id="VXIV02002594">
    <property type="protein sequence ID" value="KAF6024297.1"/>
    <property type="molecule type" value="Genomic_DNA"/>
</dbReference>
<proteinExistence type="predicted"/>
<evidence type="ECO:0000313" key="3">
    <source>
        <dbReference type="EMBL" id="KAF6024297.1"/>
    </source>
</evidence>
<reference evidence="3" key="1">
    <citation type="submission" date="2020-06" db="EMBL/GenBank/DDBJ databases">
        <title>Draft genome of Bugula neritina, a colonial animal packing powerful symbionts and potential medicines.</title>
        <authorList>
            <person name="Rayko M."/>
        </authorList>
    </citation>
    <scope>NUCLEOTIDE SEQUENCE [LARGE SCALE GENOMIC DNA]</scope>
    <source>
        <strain evidence="3">Kwan_BN1</strain>
    </source>
</reference>
<dbReference type="InterPro" id="IPR026073">
    <property type="entry name" value="GGNBP2"/>
</dbReference>
<dbReference type="OrthoDB" id="2422440at2759"/>
<keyword evidence="4" id="KW-1185">Reference proteome</keyword>
<gene>
    <name evidence="3" type="ORF">EB796_017390</name>
</gene>
<dbReference type="PANTHER" id="PTHR13601">
    <property type="entry name" value="GAMETOGENETIN-BINDING PROTEIN 2"/>
    <property type="match status" value="1"/>
</dbReference>
<dbReference type="GO" id="GO:0005737">
    <property type="term" value="C:cytoplasm"/>
    <property type="evidence" value="ECO:0007669"/>
    <property type="project" value="TreeGrafter"/>
</dbReference>
<dbReference type="PANTHER" id="PTHR13601:SF2">
    <property type="entry name" value="GAMETOGENETIN-BINDING PROTEIN 2"/>
    <property type="match status" value="1"/>
</dbReference>
<organism evidence="3 4">
    <name type="scientific">Bugula neritina</name>
    <name type="common">Brown bryozoan</name>
    <name type="synonym">Sertularia neritina</name>
    <dbReference type="NCBI Taxonomy" id="10212"/>
    <lineage>
        <taxon>Eukaryota</taxon>
        <taxon>Metazoa</taxon>
        <taxon>Spiralia</taxon>
        <taxon>Lophotrochozoa</taxon>
        <taxon>Bryozoa</taxon>
        <taxon>Gymnolaemata</taxon>
        <taxon>Cheilostomatida</taxon>
        <taxon>Flustrina</taxon>
        <taxon>Buguloidea</taxon>
        <taxon>Bugulidae</taxon>
        <taxon>Bugula</taxon>
    </lineage>
</organism>
<keyword evidence="1" id="KW-0175">Coiled coil</keyword>
<evidence type="ECO:0000256" key="1">
    <source>
        <dbReference type="SAM" id="Coils"/>
    </source>
</evidence>
<evidence type="ECO:0000256" key="2">
    <source>
        <dbReference type="SAM" id="MobiDB-lite"/>
    </source>
</evidence>
<name>A0A7J7JE42_BUGNE</name>
<dbReference type="AlphaFoldDB" id="A0A7J7JE42"/>
<evidence type="ECO:0000313" key="4">
    <source>
        <dbReference type="Proteomes" id="UP000593567"/>
    </source>
</evidence>
<accession>A0A7J7JE42</accession>
<dbReference type="Proteomes" id="UP000593567">
    <property type="component" value="Unassembled WGS sequence"/>
</dbReference>
<feature type="region of interest" description="Disordered" evidence="2">
    <location>
        <begin position="487"/>
        <end position="515"/>
    </location>
</feature>